<organism evidence="1 2">
    <name type="scientific">Athelia psychrophila</name>
    <dbReference type="NCBI Taxonomy" id="1759441"/>
    <lineage>
        <taxon>Eukaryota</taxon>
        <taxon>Fungi</taxon>
        <taxon>Dikarya</taxon>
        <taxon>Basidiomycota</taxon>
        <taxon>Agaricomycotina</taxon>
        <taxon>Agaricomycetes</taxon>
        <taxon>Agaricomycetidae</taxon>
        <taxon>Atheliales</taxon>
        <taxon>Atheliaceae</taxon>
        <taxon>Athelia</taxon>
    </lineage>
</organism>
<protein>
    <submittedName>
        <fullName evidence="1">Uncharacterized protein</fullName>
    </submittedName>
</protein>
<accession>A0A166NAN9</accession>
<name>A0A166NAN9_9AGAM</name>
<gene>
    <name evidence="1" type="ORF">FIBSPDRAFT_856607</name>
</gene>
<dbReference type="EMBL" id="KV417524">
    <property type="protein sequence ID" value="KZP24818.1"/>
    <property type="molecule type" value="Genomic_DNA"/>
</dbReference>
<keyword evidence="2" id="KW-1185">Reference proteome</keyword>
<evidence type="ECO:0000313" key="1">
    <source>
        <dbReference type="EMBL" id="KZP24818.1"/>
    </source>
</evidence>
<proteinExistence type="predicted"/>
<evidence type="ECO:0000313" key="2">
    <source>
        <dbReference type="Proteomes" id="UP000076532"/>
    </source>
</evidence>
<dbReference type="AlphaFoldDB" id="A0A166NAN9"/>
<sequence length="67" mass="7540">MGVVWVTGEPCSESRLTLARRAWITTDRRHVHEQPELASAQLDGKLAKDSKMLARSKDMMLASSQRT</sequence>
<reference evidence="1 2" key="1">
    <citation type="journal article" date="2016" name="Mol. Biol. Evol.">
        <title>Comparative Genomics of Early-Diverging Mushroom-Forming Fungi Provides Insights into the Origins of Lignocellulose Decay Capabilities.</title>
        <authorList>
            <person name="Nagy L.G."/>
            <person name="Riley R."/>
            <person name="Tritt A."/>
            <person name="Adam C."/>
            <person name="Daum C."/>
            <person name="Floudas D."/>
            <person name="Sun H."/>
            <person name="Yadav J.S."/>
            <person name="Pangilinan J."/>
            <person name="Larsson K.H."/>
            <person name="Matsuura K."/>
            <person name="Barry K."/>
            <person name="Labutti K."/>
            <person name="Kuo R."/>
            <person name="Ohm R.A."/>
            <person name="Bhattacharya S.S."/>
            <person name="Shirouzu T."/>
            <person name="Yoshinaga Y."/>
            <person name="Martin F.M."/>
            <person name="Grigoriev I.V."/>
            <person name="Hibbett D.S."/>
        </authorList>
    </citation>
    <scope>NUCLEOTIDE SEQUENCE [LARGE SCALE GENOMIC DNA]</scope>
    <source>
        <strain evidence="1 2">CBS 109695</strain>
    </source>
</reference>
<dbReference type="Proteomes" id="UP000076532">
    <property type="component" value="Unassembled WGS sequence"/>
</dbReference>